<comment type="caution">
    <text evidence="3">The sequence shown here is derived from an EMBL/GenBank/DDBJ whole genome shotgun (WGS) entry which is preliminary data.</text>
</comment>
<proteinExistence type="predicted"/>
<dbReference type="Pfam" id="PF03099">
    <property type="entry name" value="BPL_LplA_LipB"/>
    <property type="match status" value="1"/>
</dbReference>
<evidence type="ECO:0000256" key="1">
    <source>
        <dbReference type="ARBA" id="ARBA00022598"/>
    </source>
</evidence>
<protein>
    <submittedName>
        <fullName evidence="3">Biotin--[acetyl-CoA-carboxylase] ligase</fullName>
        <ecNumber evidence="3">6.3.4.15</ecNumber>
    </submittedName>
</protein>
<evidence type="ECO:0000313" key="3">
    <source>
        <dbReference type="EMBL" id="MCW9708526.1"/>
    </source>
</evidence>
<dbReference type="PROSITE" id="PS51733">
    <property type="entry name" value="BPL_LPL_CATALYTIC"/>
    <property type="match status" value="1"/>
</dbReference>
<dbReference type="EC" id="6.3.4.15" evidence="3"/>
<dbReference type="PANTHER" id="PTHR12835:SF5">
    <property type="entry name" value="BIOTIN--PROTEIN LIGASE"/>
    <property type="match status" value="1"/>
</dbReference>
<evidence type="ECO:0000259" key="2">
    <source>
        <dbReference type="PROSITE" id="PS51733"/>
    </source>
</evidence>
<keyword evidence="4" id="KW-1185">Reference proteome</keyword>
<feature type="domain" description="BPL/LPL catalytic" evidence="2">
    <location>
        <begin position="8"/>
        <end position="197"/>
    </location>
</feature>
<evidence type="ECO:0000313" key="4">
    <source>
        <dbReference type="Proteomes" id="UP001207918"/>
    </source>
</evidence>
<sequence>MSTTFDLSDFESHLSTQWLGRDFRYFRSLPSTNTHIKKLDADDVEPGMVVLTDNQTGGRGQYDRNWISEAGQNLTFSMVFKPQTSDGFHTLTLACALALVEQVESISEEPCTKIKWPNDVLVNGKKVAGLLTEAVFIGNRPARLVIGIGLNVNQQEYAAQLSEKATSLQIEMEKQIAREELLSNLLARIEHKYRLWHQNQAKLLIHINRKIDGYGQWVGLKVNGAMKQDSYKLLGINETGRLLLLNHEGGIESFSHEQIRIVTD</sequence>
<accession>A0ABT3PRR1</accession>
<dbReference type="NCBIfam" id="TIGR00121">
    <property type="entry name" value="birA_ligase"/>
    <property type="match status" value="1"/>
</dbReference>
<dbReference type="InterPro" id="IPR045864">
    <property type="entry name" value="aa-tRNA-synth_II/BPL/LPL"/>
</dbReference>
<dbReference type="Gene3D" id="3.30.930.10">
    <property type="entry name" value="Bira Bifunctional Protein, Domain 2"/>
    <property type="match status" value="1"/>
</dbReference>
<gene>
    <name evidence="3" type="ORF">J6I44_16815</name>
</gene>
<dbReference type="EMBL" id="JAGGJA010000014">
    <property type="protein sequence ID" value="MCW9708526.1"/>
    <property type="molecule type" value="Genomic_DNA"/>
</dbReference>
<name>A0ABT3PRR1_9BACT</name>
<reference evidence="3 4" key="1">
    <citation type="submission" date="2021-03" db="EMBL/GenBank/DDBJ databases">
        <title>Aliifodinibius sp. nov., a new bacterium isolated from saline soil.</title>
        <authorList>
            <person name="Galisteo C."/>
            <person name="De La Haba R."/>
            <person name="Sanchez-Porro C."/>
            <person name="Ventosa A."/>
        </authorList>
    </citation>
    <scope>NUCLEOTIDE SEQUENCE [LARGE SCALE GENOMIC DNA]</scope>
    <source>
        <strain evidence="3 4">1BSP15-2V2</strain>
    </source>
</reference>
<dbReference type="GO" id="GO:0004077">
    <property type="term" value="F:biotin--[biotin carboxyl-carrier protein] ligase activity"/>
    <property type="evidence" value="ECO:0007669"/>
    <property type="project" value="UniProtKB-EC"/>
</dbReference>
<dbReference type="Proteomes" id="UP001207918">
    <property type="component" value="Unassembled WGS sequence"/>
</dbReference>
<dbReference type="InterPro" id="IPR004143">
    <property type="entry name" value="BPL_LPL_catalytic"/>
</dbReference>
<dbReference type="SUPFAM" id="SSF55681">
    <property type="entry name" value="Class II aaRS and biotin synthetases"/>
    <property type="match status" value="1"/>
</dbReference>
<dbReference type="InterPro" id="IPR004408">
    <property type="entry name" value="Biotin_CoA_COase_ligase"/>
</dbReference>
<keyword evidence="1 3" id="KW-0436">Ligase</keyword>
<dbReference type="RefSeq" id="WP_265767310.1">
    <property type="nucleotide sequence ID" value="NZ_JAGGJA010000014.1"/>
</dbReference>
<dbReference type="CDD" id="cd16442">
    <property type="entry name" value="BPL"/>
    <property type="match status" value="1"/>
</dbReference>
<organism evidence="3 4">
    <name type="scientific">Fodinibius salsisoli</name>
    <dbReference type="NCBI Taxonomy" id="2820877"/>
    <lineage>
        <taxon>Bacteria</taxon>
        <taxon>Pseudomonadati</taxon>
        <taxon>Balneolota</taxon>
        <taxon>Balneolia</taxon>
        <taxon>Balneolales</taxon>
        <taxon>Balneolaceae</taxon>
        <taxon>Fodinibius</taxon>
    </lineage>
</organism>
<dbReference type="PANTHER" id="PTHR12835">
    <property type="entry name" value="BIOTIN PROTEIN LIGASE"/>
    <property type="match status" value="1"/>
</dbReference>